<dbReference type="Pfam" id="PF03090">
    <property type="entry name" value="Replicase"/>
    <property type="match status" value="1"/>
</dbReference>
<dbReference type="Pfam" id="PF08708">
    <property type="entry name" value="PriCT_1"/>
    <property type="match status" value="1"/>
</dbReference>
<sequence>MTATAVLENTLRQRYEAPATALGRVLAEAAYYPRVSDNKSATLSRPVEYAIRWPYMQINRPNFVSWLVFDCDHGDIYRWERVGLPAPNLIVSSGKNGSVSSFHLLYAIDPVCTSAKARSHPIRYMKAIYGEMARLLDADPDYHGGPVCKTPGHAWWHTAELHPHEYSLGELHEYFDIPAEKPRFSKGPDLLPVMHSRAVTLFEQLRFFAYSVVNIERDRGSFESFSRRLEDYAHQINDFERRGFLDPKTGVSKGNLAVSALRYTVKSVARWTWDRYTGDGRCNRGVMQLDPSLSLVQRQRLAAERTHSERTRKTGDSVRTACAALHARGEKITQTAIARLTQLSRQAVATYQRVIDDFLRPSPPATAALAHDARPPEFVKFGVHQVTPPRLFSGEFGPDVGHVGDSLPLFKLVAVAPQGEDSS</sequence>
<dbReference type="InterPro" id="IPR004322">
    <property type="entry name" value="Plasmid_replicase_bac"/>
</dbReference>
<dbReference type="Proteomes" id="UP001162800">
    <property type="component" value="Plasmid unnamed2"/>
</dbReference>
<feature type="domain" description="Primase C-terminal 1" evidence="1">
    <location>
        <begin position="195"/>
        <end position="274"/>
    </location>
</feature>
<dbReference type="RefSeq" id="WP_231045070.1">
    <property type="nucleotide sequence ID" value="NZ_CP106883.1"/>
</dbReference>
<evidence type="ECO:0000313" key="4">
    <source>
        <dbReference type="Proteomes" id="UP001162800"/>
    </source>
</evidence>
<gene>
    <name evidence="3" type="ORF">M9799_20095</name>
    <name evidence="2" type="ORF">M9799_20535</name>
</gene>
<dbReference type="EMBL" id="CP106883">
    <property type="protein sequence ID" value="UYG54029.1"/>
    <property type="molecule type" value="Genomic_DNA"/>
</dbReference>
<keyword evidence="3" id="KW-0614">Plasmid</keyword>
<accession>A0ABY6GFZ9</accession>
<protein>
    <submittedName>
        <fullName evidence="3">Replication initiation protein</fullName>
    </submittedName>
</protein>
<dbReference type="Gene3D" id="1.10.340.50">
    <property type="match status" value="1"/>
</dbReference>
<geneLocation type="plasmid" evidence="3 4">
    <name>unnamed2</name>
</geneLocation>
<dbReference type="InterPro" id="IPR014820">
    <property type="entry name" value="PriCT_1"/>
</dbReference>
<name>A0ABY6GFZ9_9BURK</name>
<evidence type="ECO:0000259" key="1">
    <source>
        <dbReference type="Pfam" id="PF08708"/>
    </source>
</evidence>
<organism evidence="3 4">
    <name type="scientific">Comamonas endophytica</name>
    <dbReference type="NCBI Taxonomy" id="2949090"/>
    <lineage>
        <taxon>Bacteria</taxon>
        <taxon>Pseudomonadati</taxon>
        <taxon>Pseudomonadota</taxon>
        <taxon>Betaproteobacteria</taxon>
        <taxon>Burkholderiales</taxon>
        <taxon>Comamonadaceae</taxon>
        <taxon>Comamonas</taxon>
    </lineage>
</organism>
<proteinExistence type="predicted"/>
<keyword evidence="4" id="KW-1185">Reference proteome</keyword>
<reference evidence="3" key="1">
    <citation type="submission" date="2022-09" db="EMBL/GenBank/DDBJ databases">
        <title>The complete genome of Acidovorax sp. 5MLIR.</title>
        <authorList>
            <person name="Liu L."/>
            <person name="Yue J."/>
            <person name="Yang F."/>
            <person name="Yuan J."/>
            <person name="Li L."/>
        </authorList>
    </citation>
    <scope>NUCLEOTIDE SEQUENCE</scope>
    <source>
        <strain evidence="3">5MLIR</strain>
        <plasmid evidence="3">unnamed2</plasmid>
    </source>
</reference>
<evidence type="ECO:0000313" key="2">
    <source>
        <dbReference type="EMBL" id="UYG53991.1"/>
    </source>
</evidence>
<dbReference type="EMBL" id="CP106883">
    <property type="protein sequence ID" value="UYG53991.1"/>
    <property type="molecule type" value="Genomic_DNA"/>
</dbReference>
<evidence type="ECO:0000313" key="3">
    <source>
        <dbReference type="EMBL" id="UYG54029.1"/>
    </source>
</evidence>